<accession>A0A151N4V2</accession>
<comment type="caution">
    <text evidence="1">The sequence shown here is derived from an EMBL/GenBank/DDBJ whole genome shotgun (WGS) entry which is preliminary data.</text>
</comment>
<evidence type="ECO:0000313" key="1">
    <source>
        <dbReference type="EMBL" id="KYO31822.1"/>
    </source>
</evidence>
<protein>
    <submittedName>
        <fullName evidence="1">Uncharacterized protein</fullName>
    </submittedName>
</protein>
<name>A0A151N4V2_ALLMI</name>
<organism evidence="1 2">
    <name type="scientific">Alligator mississippiensis</name>
    <name type="common">American alligator</name>
    <dbReference type="NCBI Taxonomy" id="8496"/>
    <lineage>
        <taxon>Eukaryota</taxon>
        <taxon>Metazoa</taxon>
        <taxon>Chordata</taxon>
        <taxon>Craniata</taxon>
        <taxon>Vertebrata</taxon>
        <taxon>Euteleostomi</taxon>
        <taxon>Archelosauria</taxon>
        <taxon>Archosauria</taxon>
        <taxon>Crocodylia</taxon>
        <taxon>Alligatoridae</taxon>
        <taxon>Alligatorinae</taxon>
        <taxon>Alligator</taxon>
    </lineage>
</organism>
<dbReference type="Proteomes" id="UP000050525">
    <property type="component" value="Unassembled WGS sequence"/>
</dbReference>
<evidence type="ECO:0000313" key="2">
    <source>
        <dbReference type="Proteomes" id="UP000050525"/>
    </source>
</evidence>
<sequence length="96" mass="10971">MHFTAVLKFSQDKKPEKCQEACGRQQSQFVQGHWELRYSAWQGGFKETSKLDNRGRKGTGQQCLQDNWFLPACDSSRGVPFKRRCLQPSSETSSLA</sequence>
<proteinExistence type="predicted"/>
<dbReference type="EMBL" id="AKHW03004053">
    <property type="protein sequence ID" value="KYO31822.1"/>
    <property type="molecule type" value="Genomic_DNA"/>
</dbReference>
<gene>
    <name evidence="1" type="ORF">Y1Q_0022884</name>
</gene>
<keyword evidence="2" id="KW-1185">Reference proteome</keyword>
<dbReference type="AlphaFoldDB" id="A0A151N4V2"/>
<reference evidence="1 2" key="1">
    <citation type="journal article" date="2012" name="Genome Biol.">
        <title>Sequencing three crocodilian genomes to illuminate the evolution of archosaurs and amniotes.</title>
        <authorList>
            <person name="St John J.A."/>
            <person name="Braun E.L."/>
            <person name="Isberg S.R."/>
            <person name="Miles L.G."/>
            <person name="Chong A.Y."/>
            <person name="Gongora J."/>
            <person name="Dalzell P."/>
            <person name="Moran C."/>
            <person name="Bed'hom B."/>
            <person name="Abzhanov A."/>
            <person name="Burgess S.C."/>
            <person name="Cooksey A.M."/>
            <person name="Castoe T.A."/>
            <person name="Crawford N.G."/>
            <person name="Densmore L.D."/>
            <person name="Drew J.C."/>
            <person name="Edwards S.V."/>
            <person name="Faircloth B.C."/>
            <person name="Fujita M.K."/>
            <person name="Greenwold M.J."/>
            <person name="Hoffmann F.G."/>
            <person name="Howard J.M."/>
            <person name="Iguchi T."/>
            <person name="Janes D.E."/>
            <person name="Khan S.Y."/>
            <person name="Kohno S."/>
            <person name="de Koning A.J."/>
            <person name="Lance S.L."/>
            <person name="McCarthy F.M."/>
            <person name="McCormack J.E."/>
            <person name="Merchant M.E."/>
            <person name="Peterson D.G."/>
            <person name="Pollock D.D."/>
            <person name="Pourmand N."/>
            <person name="Raney B.J."/>
            <person name="Roessler K.A."/>
            <person name="Sanford J.R."/>
            <person name="Sawyer R.H."/>
            <person name="Schmidt C.J."/>
            <person name="Triplett E.W."/>
            <person name="Tuberville T.D."/>
            <person name="Venegas-Anaya M."/>
            <person name="Howard J.T."/>
            <person name="Jarvis E.D."/>
            <person name="Guillette L.J.Jr."/>
            <person name="Glenn T.C."/>
            <person name="Green R.E."/>
            <person name="Ray D.A."/>
        </authorList>
    </citation>
    <scope>NUCLEOTIDE SEQUENCE [LARGE SCALE GENOMIC DNA]</scope>
    <source>
        <strain evidence="1">KSC_2009_1</strain>
    </source>
</reference>